<dbReference type="AlphaFoldDB" id="A0A250WZ79"/>
<dbReference type="InterPro" id="IPR004333">
    <property type="entry name" value="SBP_dom"/>
</dbReference>
<comment type="caution">
    <text evidence="5">The sequence shown here is derived from an EMBL/GenBank/DDBJ whole genome shotgun (WGS) entry which is preliminary data.</text>
</comment>
<dbReference type="EMBL" id="BEGY01000014">
    <property type="protein sequence ID" value="GAX75922.1"/>
    <property type="molecule type" value="Genomic_DNA"/>
</dbReference>
<evidence type="ECO:0000313" key="6">
    <source>
        <dbReference type="Proteomes" id="UP000232323"/>
    </source>
</evidence>
<dbReference type="STRING" id="1157962.A0A250WZ79"/>
<evidence type="ECO:0000259" key="4">
    <source>
        <dbReference type="PROSITE" id="PS51141"/>
    </source>
</evidence>
<proteinExistence type="predicted"/>
<dbReference type="Pfam" id="PF03110">
    <property type="entry name" value="SBP"/>
    <property type="match status" value="1"/>
</dbReference>
<dbReference type="GO" id="GO:0003677">
    <property type="term" value="F:DNA binding"/>
    <property type="evidence" value="ECO:0007669"/>
    <property type="project" value="InterPro"/>
</dbReference>
<organism evidence="5 6">
    <name type="scientific">Chlamydomonas eustigma</name>
    <dbReference type="NCBI Taxonomy" id="1157962"/>
    <lineage>
        <taxon>Eukaryota</taxon>
        <taxon>Viridiplantae</taxon>
        <taxon>Chlorophyta</taxon>
        <taxon>core chlorophytes</taxon>
        <taxon>Chlorophyceae</taxon>
        <taxon>CS clade</taxon>
        <taxon>Chlamydomonadales</taxon>
        <taxon>Chlamydomonadaceae</taxon>
        <taxon>Chlamydomonas</taxon>
    </lineage>
</organism>
<evidence type="ECO:0000256" key="1">
    <source>
        <dbReference type="ARBA" id="ARBA00022723"/>
    </source>
</evidence>
<evidence type="ECO:0000313" key="5">
    <source>
        <dbReference type="EMBL" id="GAX75922.1"/>
    </source>
</evidence>
<dbReference type="InterPro" id="IPR044817">
    <property type="entry name" value="SBP-like"/>
</dbReference>
<accession>A0A250WZ79</accession>
<reference evidence="5 6" key="1">
    <citation type="submission" date="2017-08" db="EMBL/GenBank/DDBJ databases">
        <title>Acidophilic green algal genome provides insights into adaptation to an acidic environment.</title>
        <authorList>
            <person name="Hirooka S."/>
            <person name="Hirose Y."/>
            <person name="Kanesaki Y."/>
            <person name="Higuchi S."/>
            <person name="Fujiwara T."/>
            <person name="Onuma R."/>
            <person name="Era A."/>
            <person name="Ohbayashi R."/>
            <person name="Uzuka A."/>
            <person name="Nozaki H."/>
            <person name="Yoshikawa H."/>
            <person name="Miyagishima S.Y."/>
        </authorList>
    </citation>
    <scope>NUCLEOTIDE SEQUENCE [LARGE SCALE GENOMIC DNA]</scope>
    <source>
        <strain evidence="5 6">NIES-2499</strain>
    </source>
</reference>
<gene>
    <name evidence="5" type="ORF">CEUSTIGMA_g3365.t1</name>
</gene>
<sequence length="638" mass="69926">MSNSSEELSEKNFNSDRPVNILGCTAPSQKESSPPICQADGCGENLSRAEPYYRRNRVCVSHMKCWEVSVSHQDCRFCQQCHKFHSITAFEKEKRSCRWSLKKRADLVAARSAQARSEGMKQYMTAQQLSNTDFSPPECINEFKSSKRKRNSTSPDIFIGDYSVALPLDSALLPNLVPEQQQQQVLLLSSGDTAPMTYKRVSDVNSIPITLLSNGAHSCQAGYTQQSVMNKELLLNSIQTQHQQQVCHTPATLQLSPEEVQQLILAHAKETASALGNDTDLRVLAPSSYTIMNKAGSLPNHILMQAPTHLGQQQQGNSTKRQRTISQELQLQQLLMMEPNQDVSKLIQQKHDAQRLQDQQPRCVGKELALLDQKVGVGNRESDLAAPCFHMNVLGRSSEVAAPLMSDQQQQQQMLKQGTILAGQHVGSAAAAAAAAAVNRNQPPVVLLSSLMPGSGTGAAAAAAASHYDTLVQTPRSSGDERSGLSSEEQLREILPAHYQEVSQQMGGGAPPSLGVSCYVKDTQPSCKTQVMGSAQQIGYQAPRHLDVLPPQQQQLRTSMQIRGVNGQQYTVLQVLEPDQVHQLFGGDCGGQHQAVNLLSSNQGYINAVLQQEQLMQGMPHQRLSLNVQGNTSYQVYQ</sequence>
<dbReference type="InterPro" id="IPR036893">
    <property type="entry name" value="SBP_sf"/>
</dbReference>
<feature type="domain" description="SBP-type" evidence="4">
    <location>
        <begin position="34"/>
        <end position="111"/>
    </location>
</feature>
<dbReference type="PANTHER" id="PTHR31251">
    <property type="entry name" value="SQUAMOSA PROMOTER-BINDING-LIKE PROTEIN 4"/>
    <property type="match status" value="1"/>
</dbReference>
<keyword evidence="6" id="KW-1185">Reference proteome</keyword>
<dbReference type="GO" id="GO:0008270">
    <property type="term" value="F:zinc ion binding"/>
    <property type="evidence" value="ECO:0007669"/>
    <property type="project" value="UniProtKB-KW"/>
</dbReference>
<keyword evidence="2" id="KW-0863">Zinc-finger</keyword>
<dbReference type="SUPFAM" id="SSF103612">
    <property type="entry name" value="SBT domain"/>
    <property type="match status" value="1"/>
</dbReference>
<dbReference type="Gene3D" id="4.10.1100.10">
    <property type="entry name" value="Transcription factor, SBP-box domain"/>
    <property type="match status" value="1"/>
</dbReference>
<keyword evidence="1" id="KW-0479">Metal-binding</keyword>
<evidence type="ECO:0000256" key="3">
    <source>
        <dbReference type="ARBA" id="ARBA00022833"/>
    </source>
</evidence>
<dbReference type="Proteomes" id="UP000232323">
    <property type="component" value="Unassembled WGS sequence"/>
</dbReference>
<dbReference type="PROSITE" id="PS51141">
    <property type="entry name" value="ZF_SBP"/>
    <property type="match status" value="1"/>
</dbReference>
<dbReference type="OrthoDB" id="514967at2759"/>
<keyword evidence="3" id="KW-0862">Zinc</keyword>
<dbReference type="GO" id="GO:0005634">
    <property type="term" value="C:nucleus"/>
    <property type="evidence" value="ECO:0007669"/>
    <property type="project" value="InterPro"/>
</dbReference>
<name>A0A250WZ79_9CHLO</name>
<protein>
    <recommendedName>
        <fullName evidence="4">SBP-type domain-containing protein</fullName>
    </recommendedName>
</protein>
<evidence type="ECO:0000256" key="2">
    <source>
        <dbReference type="ARBA" id="ARBA00022771"/>
    </source>
</evidence>
<dbReference type="PANTHER" id="PTHR31251:SF169">
    <property type="entry name" value="SQUAMOSA PROMOTER-BINDING-LIKE PROTEIN 8"/>
    <property type="match status" value="1"/>
</dbReference>